<evidence type="ECO:0008006" key="4">
    <source>
        <dbReference type="Google" id="ProtNLM"/>
    </source>
</evidence>
<evidence type="ECO:0000313" key="3">
    <source>
        <dbReference type="Proteomes" id="UP000773614"/>
    </source>
</evidence>
<dbReference type="RefSeq" id="WP_161141737.1">
    <property type="nucleotide sequence ID" value="NZ_SPKJ01000072.1"/>
</dbReference>
<sequence length="245" mass="26528">MATEFNLPGSSFEEVQKIMKGYSSAPDQASLDNLARLTGIHKTIISRNNKFLTDIGLITGGMKKSATELGRKLGRALDHKQIEDAQNYWKEAIQGNEKVSGLVTTVRIKGGMTEKDFSDHVLYVSGQKNTSGNKTGARCVVDVLLAAKLLEEENGKLVVSAAPTKELLADTKPTAVSSDASTTEEAEDGNGLGTLPPTLPPIPNNANLTPQIAIHIQLHLPETENAEVYEKLFKALREHLLSPRD</sequence>
<comment type="caution">
    <text evidence="2">The sequence shown here is derived from an EMBL/GenBank/DDBJ whole genome shotgun (WGS) entry which is preliminary data.</text>
</comment>
<dbReference type="Proteomes" id="UP000773614">
    <property type="component" value="Unassembled WGS sequence"/>
</dbReference>
<keyword evidence="3" id="KW-1185">Reference proteome</keyword>
<accession>A0A964T7P0</accession>
<evidence type="ECO:0000313" key="2">
    <source>
        <dbReference type="EMBL" id="MYZ49397.1"/>
    </source>
</evidence>
<dbReference type="EMBL" id="SPKJ01000072">
    <property type="protein sequence ID" value="MYZ49397.1"/>
    <property type="molecule type" value="Genomic_DNA"/>
</dbReference>
<protein>
    <recommendedName>
        <fullName evidence="4">DUF5343 domain-containing protein</fullName>
    </recommendedName>
</protein>
<dbReference type="OrthoDB" id="5242180at2"/>
<organism evidence="2 3">
    <name type="scientific">Propylenella binzhouense</name>
    <dbReference type="NCBI Taxonomy" id="2555902"/>
    <lineage>
        <taxon>Bacteria</taxon>
        <taxon>Pseudomonadati</taxon>
        <taxon>Pseudomonadota</taxon>
        <taxon>Alphaproteobacteria</taxon>
        <taxon>Hyphomicrobiales</taxon>
        <taxon>Propylenellaceae</taxon>
        <taxon>Propylenella</taxon>
    </lineage>
</organism>
<dbReference type="AlphaFoldDB" id="A0A964T7P0"/>
<proteinExistence type="predicted"/>
<evidence type="ECO:0000256" key="1">
    <source>
        <dbReference type="SAM" id="MobiDB-lite"/>
    </source>
</evidence>
<reference evidence="2" key="1">
    <citation type="submission" date="2019-03" db="EMBL/GenBank/DDBJ databases">
        <title>Afifella sp. nov., isolated from activated sludge.</title>
        <authorList>
            <person name="Li Q."/>
            <person name="Liu Y."/>
        </authorList>
    </citation>
    <scope>NUCLEOTIDE SEQUENCE</scope>
    <source>
        <strain evidence="2">L72</strain>
    </source>
</reference>
<gene>
    <name evidence="2" type="ORF">E4O86_16940</name>
</gene>
<name>A0A964T7P0_9HYPH</name>
<feature type="region of interest" description="Disordered" evidence="1">
    <location>
        <begin position="170"/>
        <end position="206"/>
    </location>
</feature>